<sequence length="223" mass="25018">MTAQRKPVLPLASVPTPANDVLPRATLSLPGVTQQIGFGRRRRTSPVAVEVKLPRAVNVMDVAEAAIFPRLFWGIYVSTEFSQDDPDNARIAKALQRDMQVYADLMTSTQWPDFRREMDTGAMSAMAVLTNWQIGASGGWNMLKVFAVIYLLMLWVDRHAAQAMFTTDFEAIASEVLDHIHEMHGDDFAKVAPSAHRMLPKVIRQLKACGLFCWLPDYRGIEE</sequence>
<protein>
    <submittedName>
        <fullName evidence="1">Uncharacterized protein</fullName>
    </submittedName>
</protein>
<accession>A0A2N3L3U5</accession>
<evidence type="ECO:0000313" key="2">
    <source>
        <dbReference type="Proteomes" id="UP000233332"/>
    </source>
</evidence>
<dbReference type="EMBL" id="NXGX01000006">
    <property type="protein sequence ID" value="PKR57478.1"/>
    <property type="molecule type" value="Genomic_DNA"/>
</dbReference>
<evidence type="ECO:0000313" key="1">
    <source>
        <dbReference type="EMBL" id="PKR57478.1"/>
    </source>
</evidence>
<gene>
    <name evidence="1" type="ORF">COO92_16180</name>
</gene>
<comment type="caution">
    <text evidence="1">The sequence shown here is derived from an EMBL/GenBank/DDBJ whole genome shotgun (WGS) entry which is preliminary data.</text>
</comment>
<proteinExistence type="predicted"/>
<dbReference type="RefSeq" id="WP_101303759.1">
    <property type="nucleotide sequence ID" value="NZ_NXGX01000006.1"/>
</dbReference>
<dbReference type="AlphaFoldDB" id="A0A2N3L3U5"/>
<reference evidence="1 2" key="1">
    <citation type="submission" date="2017-09" db="EMBL/GenBank/DDBJ databases">
        <title>Biodiversity and function of Thalassospira species in the particle-attached aromatic-hydrocarbon-degrading consortia from the surface seawater of the China South Sea.</title>
        <authorList>
            <person name="Dong C."/>
            <person name="Lai Q."/>
            <person name="Shao Z."/>
        </authorList>
    </citation>
    <scope>NUCLEOTIDE SEQUENCE [LARGE SCALE GENOMIC DNA]</scope>
    <source>
        <strain evidence="1 2">139Z-12</strain>
    </source>
</reference>
<keyword evidence="2" id="KW-1185">Reference proteome</keyword>
<name>A0A2N3L3U5_9PROT</name>
<organism evidence="1 2">
    <name type="scientific">Thalassospira lohafexi</name>
    <dbReference type="NCBI Taxonomy" id="744227"/>
    <lineage>
        <taxon>Bacteria</taxon>
        <taxon>Pseudomonadati</taxon>
        <taxon>Pseudomonadota</taxon>
        <taxon>Alphaproteobacteria</taxon>
        <taxon>Rhodospirillales</taxon>
        <taxon>Thalassospiraceae</taxon>
        <taxon>Thalassospira</taxon>
    </lineage>
</organism>
<dbReference type="Proteomes" id="UP000233332">
    <property type="component" value="Unassembled WGS sequence"/>
</dbReference>